<sequence length="409" mass="46737">MDSSLPQIRVSHSDITQPECCFSNVATYRTPKMDRYIPNRSLNDLEKSHHYFVENRRGFQKILNFSTYSIPSKINTDFLNLTPAKVARKVNTQSFLVLDAPEIEKNFYFNLLDWSESSMLAVGLGKEVYLWNLKTNSSYELNTSPRETGGIVSSVRWISDELLAIANQDCVELWNVNNRKCISTFEHTNKVTCIDVNDRILTSSSFLNNKIFCHDYRTKTKIAEYSSADTICSLKWNPSGRFLAAGNSQGTVEIRDINCGLRNAEVYATLNKHCSGFKALSWCPWQNSLLATGGGFCDKKINFWNVYCSKKIKTLQVQSQVGSIVWSKQHREILYTDFDDMVICKYPSMDKLAEINDHCDRVINAALNKDEILASLSADETIRLWNVFQNGPKRTPLSVKKLDCFQNIR</sequence>
<dbReference type="AlphaFoldDB" id="A0A3M7QEW9"/>
<keyword evidence="4" id="KW-0677">Repeat</keyword>
<dbReference type="InterPro" id="IPR056150">
    <property type="entry name" value="WD40_CDC20-Fz"/>
</dbReference>
<dbReference type="Gene3D" id="2.130.10.10">
    <property type="entry name" value="YVTN repeat-like/Quinoprotein amine dehydrogenase"/>
    <property type="match status" value="1"/>
</dbReference>
<evidence type="ECO:0000256" key="1">
    <source>
        <dbReference type="ARBA" id="ARBA00006445"/>
    </source>
</evidence>
<dbReference type="InterPro" id="IPR033010">
    <property type="entry name" value="Cdc20/Fizzy"/>
</dbReference>
<dbReference type="PANTHER" id="PTHR19918">
    <property type="entry name" value="CELL DIVISION CYCLE 20 CDC20 FIZZY -RELATED"/>
    <property type="match status" value="1"/>
</dbReference>
<evidence type="ECO:0000313" key="10">
    <source>
        <dbReference type="Proteomes" id="UP000276133"/>
    </source>
</evidence>
<dbReference type="EMBL" id="REGN01006375">
    <property type="protein sequence ID" value="RNA09734.1"/>
    <property type="molecule type" value="Genomic_DNA"/>
</dbReference>
<evidence type="ECO:0000259" key="8">
    <source>
        <dbReference type="Pfam" id="PF24807"/>
    </source>
</evidence>
<evidence type="ECO:0000256" key="4">
    <source>
        <dbReference type="ARBA" id="ARBA00022737"/>
    </source>
</evidence>
<comment type="similarity">
    <text evidence="1">Belongs to the WD repeat CDC20/Fizzy family.</text>
</comment>
<organism evidence="9 10">
    <name type="scientific">Brachionus plicatilis</name>
    <name type="common">Marine rotifer</name>
    <name type="synonym">Brachionus muelleri</name>
    <dbReference type="NCBI Taxonomy" id="10195"/>
    <lineage>
        <taxon>Eukaryota</taxon>
        <taxon>Metazoa</taxon>
        <taxon>Spiralia</taxon>
        <taxon>Gnathifera</taxon>
        <taxon>Rotifera</taxon>
        <taxon>Eurotatoria</taxon>
        <taxon>Monogononta</taxon>
        <taxon>Pseudotrocha</taxon>
        <taxon>Ploima</taxon>
        <taxon>Brachionidae</taxon>
        <taxon>Brachionus</taxon>
    </lineage>
</organism>
<dbReference type="GO" id="GO:1990757">
    <property type="term" value="F:ubiquitin ligase activator activity"/>
    <property type="evidence" value="ECO:0007669"/>
    <property type="project" value="TreeGrafter"/>
</dbReference>
<evidence type="ECO:0000256" key="3">
    <source>
        <dbReference type="ARBA" id="ARBA00022618"/>
    </source>
</evidence>
<dbReference type="Pfam" id="PF24807">
    <property type="entry name" value="WD40_CDC20-Fz"/>
    <property type="match status" value="1"/>
</dbReference>
<keyword evidence="3 9" id="KW-0132">Cell division</keyword>
<keyword evidence="6" id="KW-0131">Cell cycle</keyword>
<dbReference type="Proteomes" id="UP000276133">
    <property type="component" value="Unassembled WGS sequence"/>
</dbReference>
<evidence type="ECO:0000313" key="9">
    <source>
        <dbReference type="EMBL" id="RNA09734.1"/>
    </source>
</evidence>
<gene>
    <name evidence="9" type="ORF">BpHYR1_034479</name>
</gene>
<dbReference type="STRING" id="10195.A0A3M7QEW9"/>
<proteinExistence type="inferred from homology"/>
<dbReference type="GO" id="GO:0051301">
    <property type="term" value="P:cell division"/>
    <property type="evidence" value="ECO:0007669"/>
    <property type="project" value="UniProtKB-KW"/>
</dbReference>
<dbReference type="PROSITE" id="PS00678">
    <property type="entry name" value="WD_REPEATS_1"/>
    <property type="match status" value="1"/>
</dbReference>
<evidence type="ECO:0000256" key="6">
    <source>
        <dbReference type="ARBA" id="ARBA00023306"/>
    </source>
</evidence>
<feature type="domain" description="CDC20/Fizzy WD40" evidence="8">
    <location>
        <begin position="98"/>
        <end position="385"/>
    </location>
</feature>
<dbReference type="GO" id="GO:0005680">
    <property type="term" value="C:anaphase-promoting complex"/>
    <property type="evidence" value="ECO:0007669"/>
    <property type="project" value="TreeGrafter"/>
</dbReference>
<protein>
    <submittedName>
        <fullName evidence="9">Cell division cycle cofactor of APC complex-like</fullName>
    </submittedName>
</protein>
<evidence type="ECO:0000256" key="2">
    <source>
        <dbReference type="ARBA" id="ARBA00022574"/>
    </source>
</evidence>
<dbReference type="GO" id="GO:1905786">
    <property type="term" value="P:positive regulation of anaphase-promoting complex-dependent catabolic process"/>
    <property type="evidence" value="ECO:0007669"/>
    <property type="project" value="TreeGrafter"/>
</dbReference>
<accession>A0A3M7QEW9</accession>
<keyword evidence="5" id="KW-0498">Mitosis</keyword>
<dbReference type="InterPro" id="IPR019775">
    <property type="entry name" value="WD40_repeat_CS"/>
</dbReference>
<dbReference type="SUPFAM" id="SSF50978">
    <property type="entry name" value="WD40 repeat-like"/>
    <property type="match status" value="1"/>
</dbReference>
<evidence type="ECO:0000256" key="7">
    <source>
        <dbReference type="PROSITE-ProRule" id="PRU00221"/>
    </source>
</evidence>
<comment type="caution">
    <text evidence="9">The sequence shown here is derived from an EMBL/GenBank/DDBJ whole genome shotgun (WGS) entry which is preliminary data.</text>
</comment>
<feature type="repeat" description="WD" evidence="7">
    <location>
        <begin position="355"/>
        <end position="387"/>
    </location>
</feature>
<dbReference type="InterPro" id="IPR036322">
    <property type="entry name" value="WD40_repeat_dom_sf"/>
</dbReference>
<dbReference type="InterPro" id="IPR001680">
    <property type="entry name" value="WD40_rpt"/>
</dbReference>
<dbReference type="OrthoDB" id="10263272at2759"/>
<dbReference type="InterPro" id="IPR015943">
    <property type="entry name" value="WD40/YVTN_repeat-like_dom_sf"/>
</dbReference>
<dbReference type="GO" id="GO:0031145">
    <property type="term" value="P:anaphase-promoting complex-dependent catabolic process"/>
    <property type="evidence" value="ECO:0007669"/>
    <property type="project" value="TreeGrafter"/>
</dbReference>
<name>A0A3M7QEW9_BRAPC</name>
<keyword evidence="2 7" id="KW-0853">WD repeat</keyword>
<dbReference type="SMART" id="SM00320">
    <property type="entry name" value="WD40"/>
    <property type="match status" value="5"/>
</dbReference>
<dbReference type="PANTHER" id="PTHR19918:SF8">
    <property type="entry name" value="FI02843P"/>
    <property type="match status" value="1"/>
</dbReference>
<evidence type="ECO:0000256" key="5">
    <source>
        <dbReference type="ARBA" id="ARBA00022776"/>
    </source>
</evidence>
<reference evidence="9 10" key="1">
    <citation type="journal article" date="2018" name="Sci. Rep.">
        <title>Genomic signatures of local adaptation to the degree of environmental predictability in rotifers.</title>
        <authorList>
            <person name="Franch-Gras L."/>
            <person name="Hahn C."/>
            <person name="Garcia-Roger E.M."/>
            <person name="Carmona M.J."/>
            <person name="Serra M."/>
            <person name="Gomez A."/>
        </authorList>
    </citation>
    <scope>NUCLEOTIDE SEQUENCE [LARGE SCALE GENOMIC DNA]</scope>
    <source>
        <strain evidence="9">HYR1</strain>
    </source>
</reference>
<dbReference type="GO" id="GO:0010997">
    <property type="term" value="F:anaphase-promoting complex binding"/>
    <property type="evidence" value="ECO:0007669"/>
    <property type="project" value="InterPro"/>
</dbReference>
<keyword evidence="10" id="KW-1185">Reference proteome</keyword>
<dbReference type="PROSITE" id="PS50082">
    <property type="entry name" value="WD_REPEATS_2"/>
    <property type="match status" value="1"/>
</dbReference>